<protein>
    <recommendedName>
        <fullName evidence="3">Nucleotidyltransferase family protein</fullName>
    </recommendedName>
</protein>
<dbReference type="EMBL" id="CAIT01000006">
    <property type="protein sequence ID" value="CCH54015.1"/>
    <property type="molecule type" value="Genomic_DNA"/>
</dbReference>
<comment type="caution">
    <text evidence="1">The sequence shown here is derived from an EMBL/GenBank/DDBJ whole genome shotgun (WGS) entry which is preliminary data.</text>
</comment>
<dbReference type="AlphaFoldDB" id="I2GJE0"/>
<evidence type="ECO:0008006" key="3">
    <source>
        <dbReference type="Google" id="ProtNLM"/>
    </source>
</evidence>
<dbReference type="RefSeq" id="WP_009282595.1">
    <property type="nucleotide sequence ID" value="NZ_CAIT01000006.1"/>
</dbReference>
<organism evidence="1 2">
    <name type="scientific">Fibrisoma limi BUZ 3</name>
    <dbReference type="NCBI Taxonomy" id="1185876"/>
    <lineage>
        <taxon>Bacteria</taxon>
        <taxon>Pseudomonadati</taxon>
        <taxon>Bacteroidota</taxon>
        <taxon>Cytophagia</taxon>
        <taxon>Cytophagales</taxon>
        <taxon>Spirosomataceae</taxon>
        <taxon>Fibrisoma</taxon>
    </lineage>
</organism>
<keyword evidence="2" id="KW-1185">Reference proteome</keyword>
<dbReference type="STRING" id="1185876.BN8_03153"/>
<dbReference type="InterPro" id="IPR039498">
    <property type="entry name" value="NTP_transf_5"/>
</dbReference>
<dbReference type="Proteomes" id="UP000009309">
    <property type="component" value="Unassembled WGS sequence"/>
</dbReference>
<dbReference type="OrthoDB" id="1117814at2"/>
<proteinExistence type="predicted"/>
<evidence type="ECO:0000313" key="2">
    <source>
        <dbReference type="Proteomes" id="UP000009309"/>
    </source>
</evidence>
<reference evidence="1 2" key="1">
    <citation type="journal article" date="2012" name="J. Bacteriol.">
        <title>Genome Sequence of the Filamentous Bacterium Fibrisoma limi BUZ 3T.</title>
        <authorList>
            <person name="Filippini M."/>
            <person name="Qi W."/>
            <person name="Jaenicke S."/>
            <person name="Goesmann A."/>
            <person name="Smits T.H."/>
            <person name="Bagheri H.C."/>
        </authorList>
    </citation>
    <scope>NUCLEOTIDE SEQUENCE [LARGE SCALE GENOMIC DNA]</scope>
    <source>
        <strain evidence="2">BUZ 3T</strain>
    </source>
</reference>
<sequence length="388" mass="45656">MEPGNSLELTLLLSSCTLNPTPERTGELTNLLKQDVDWSRLSLLADRHRVTPFLYRAFQELPGIPKPFLNDLHKVCQILATDNMIKLHEYRQVATLLANNKIDHIAYKGIDLAANHYPSSALRICGDIDILVNEVDAGKAIKLLQEHHYKLSPKHLRYWQQGERSLLTDLYEVSLFKPVLGNHIDIDLHWTIVCFNKDFNAFRLSDFRTEHTHQTELELILLVMHHGVFNIWQRIYYVNDLYFLLQNKVVDWPWLLHRLRAYGLEKTFLVGLLWCRQLWNIQLPTSVLESIEQPSLTTLARNYEKNWESINDIEFSDLVFNQLKFFLKSQSDPKKIVKIIYTFLTSRLFRASTFVVGKRLFFIPKELGFVTIFLRALRSLYRFYPTRH</sequence>
<dbReference type="Pfam" id="PF14907">
    <property type="entry name" value="NTP_transf_5"/>
    <property type="match status" value="1"/>
</dbReference>
<dbReference type="eggNOG" id="COG1216">
    <property type="taxonomic scope" value="Bacteria"/>
</dbReference>
<accession>I2GJE0</accession>
<gene>
    <name evidence="1" type="ORF">BN8_03153</name>
</gene>
<evidence type="ECO:0000313" key="1">
    <source>
        <dbReference type="EMBL" id="CCH54015.1"/>
    </source>
</evidence>
<name>I2GJE0_9BACT</name>